<dbReference type="SUPFAM" id="SSF51905">
    <property type="entry name" value="FAD/NAD(P)-binding domain"/>
    <property type="match status" value="1"/>
</dbReference>
<dbReference type="PRINTS" id="PR00420">
    <property type="entry name" value="RNGMNOXGNASE"/>
</dbReference>
<dbReference type="PANTHER" id="PTHR12150">
    <property type="entry name" value="CLASS IV SAM-BINDING METHYLTRANSFERASE-RELATED"/>
    <property type="match status" value="1"/>
</dbReference>
<dbReference type="EMBL" id="VFLP01000086">
    <property type="protein sequence ID" value="TRX88504.1"/>
    <property type="molecule type" value="Genomic_DNA"/>
</dbReference>
<feature type="region of interest" description="Disordered" evidence="6">
    <location>
        <begin position="1"/>
        <end position="25"/>
    </location>
</feature>
<dbReference type="Pfam" id="PF02598">
    <property type="entry name" value="Methyltrn_RNA_3"/>
    <property type="match status" value="1"/>
</dbReference>
<evidence type="ECO:0000256" key="4">
    <source>
        <dbReference type="ARBA" id="ARBA00022827"/>
    </source>
</evidence>
<accession>A0A553HKP1</accession>
<dbReference type="SUPFAM" id="SSF50249">
    <property type="entry name" value="Nucleic acid-binding proteins"/>
    <property type="match status" value="1"/>
</dbReference>
<comment type="caution">
    <text evidence="8">The sequence shown here is derived from an EMBL/GenBank/DDBJ whole genome shotgun (WGS) entry which is preliminary data.</text>
</comment>
<evidence type="ECO:0000259" key="7">
    <source>
        <dbReference type="Pfam" id="PF01494"/>
    </source>
</evidence>
<protein>
    <recommendedName>
        <fullName evidence="7">FAD-binding domain-containing protein</fullName>
    </recommendedName>
</protein>
<keyword evidence="3" id="KW-0285">Flavoprotein</keyword>
<dbReference type="CDD" id="cd18086">
    <property type="entry name" value="HsC9orf114-like"/>
    <property type="match status" value="1"/>
</dbReference>
<feature type="domain" description="FAD-binding" evidence="7">
    <location>
        <begin position="340"/>
        <end position="665"/>
    </location>
</feature>
<evidence type="ECO:0000256" key="5">
    <source>
        <dbReference type="ARBA" id="ARBA00023002"/>
    </source>
</evidence>
<sequence>MSYYDQDRQKRQRTTREGDYVDTSKPTAFFKPSGGRQWTLSVAVPGSVLSTCRRDDQRTNVVSHIARALAVFGIDEVVIFDDSPMDSRPTNVDPSGYTGDVDPCGYLDHLLQYMEMPPFMRRTLLPLHPNLKAAGLMASLDIPSHPHHTDWLPYCEGVTTSGAPASGSGTLVDVGRKNPVTISHDVPPKTRITLELDENDPSRGEPVDPAIPRTEGGYYWGYTVRRCKSLAAIFEECSYDGGYDMSIGTSERGLSIPEAFPEKKKKDPSNFNHLLVVFGGPRGLEYAAENDPALQEIGIARGRTKELFDHWPLSRLNAEHYTGTLCNIIMSNTTSGNQIHAIVVGAGLGGCACALALQHHGHSVVVYERLRTFRRLGDSLGLGENALKLLERWGGRDLYHRLTSIGNQAPDMQIRRWHDGKILAVQPLMDMAGYIGHRGDYHNAFLDAVRDAGIEIRMGAEVVDYEDEEGSRPAVVLADGTRVSADIIVGADGIKSRARELVLGFADAPKSSGYSCYRAYFPGANLKEDPLCREFVDHDCVNIWIGEDTHLVQNTLRNGDEFNWIVTRKLSHEADMEIRESWFQEGDLEDVARVTATVDPRIRAAVAKTPSCLDWKICYRDPLPTWVSPRSHHIALLGDSCHPHLPTSAQGASQATESAAVLATRTYEKLRFARTRASQSNGEDLRDRWHNALKDVDDGVEIDPESLKIRNRWLYAFDAEADTLERWEEVSSLVGRELETGKITPLC</sequence>
<feature type="region of interest" description="Disordered" evidence="6">
    <location>
        <begin position="166"/>
        <end position="185"/>
    </location>
</feature>
<keyword evidence="5" id="KW-0560">Oxidoreductase</keyword>
<dbReference type="Gene3D" id="3.40.1280.10">
    <property type="match status" value="1"/>
</dbReference>
<dbReference type="InterPro" id="IPR012340">
    <property type="entry name" value="NA-bd_OB-fold"/>
</dbReference>
<dbReference type="InterPro" id="IPR029026">
    <property type="entry name" value="tRNA_m1G_MTases_N"/>
</dbReference>
<evidence type="ECO:0000256" key="1">
    <source>
        <dbReference type="ARBA" id="ARBA00005179"/>
    </source>
</evidence>
<proteinExistence type="inferred from homology"/>
<comment type="pathway">
    <text evidence="1">Secondary metabolite biosynthesis.</text>
</comment>
<dbReference type="InterPro" id="IPR036188">
    <property type="entry name" value="FAD/NAD-bd_sf"/>
</dbReference>
<dbReference type="InterPro" id="IPR029028">
    <property type="entry name" value="Alpha/beta_knot_MTases"/>
</dbReference>
<dbReference type="Proteomes" id="UP000319160">
    <property type="component" value="Unassembled WGS sequence"/>
</dbReference>
<gene>
    <name evidence="8" type="ORF">FHL15_010619</name>
</gene>
<dbReference type="SUPFAM" id="SSF54373">
    <property type="entry name" value="FAD-linked reductases, C-terminal domain"/>
    <property type="match status" value="1"/>
</dbReference>
<evidence type="ECO:0000313" key="8">
    <source>
        <dbReference type="EMBL" id="TRX88504.1"/>
    </source>
</evidence>
<dbReference type="PANTHER" id="PTHR12150:SF13">
    <property type="entry name" value="METHYLTRANSFERASE C9ORF114-RELATED"/>
    <property type="match status" value="1"/>
</dbReference>
<evidence type="ECO:0000313" key="9">
    <source>
        <dbReference type="Proteomes" id="UP000319160"/>
    </source>
</evidence>
<evidence type="ECO:0000256" key="2">
    <source>
        <dbReference type="ARBA" id="ARBA00009841"/>
    </source>
</evidence>
<dbReference type="SUPFAM" id="SSF75217">
    <property type="entry name" value="alpha/beta knot"/>
    <property type="match status" value="1"/>
</dbReference>
<dbReference type="GO" id="GO:0016491">
    <property type="term" value="F:oxidoreductase activity"/>
    <property type="evidence" value="ECO:0007669"/>
    <property type="project" value="UniProtKB-KW"/>
</dbReference>
<dbReference type="GO" id="GO:0071949">
    <property type="term" value="F:FAD binding"/>
    <property type="evidence" value="ECO:0007669"/>
    <property type="project" value="InterPro"/>
</dbReference>
<reference evidence="9" key="1">
    <citation type="submission" date="2019-06" db="EMBL/GenBank/DDBJ databases">
        <title>Draft genome sequence of the griseofulvin-producing fungus Xylaria cubensis strain G536.</title>
        <authorList>
            <person name="Mead M.E."/>
            <person name="Raja H.A."/>
            <person name="Steenwyk J.L."/>
            <person name="Knowles S.L."/>
            <person name="Oberlies N.H."/>
            <person name="Rokas A."/>
        </authorList>
    </citation>
    <scope>NUCLEOTIDE SEQUENCE [LARGE SCALE GENOMIC DNA]</scope>
    <source>
        <strain evidence="9">G536</strain>
    </source>
</reference>
<comment type="similarity">
    <text evidence="2">Belongs to the class IV-like SAM-binding methyltransferase superfamily.</text>
</comment>
<dbReference type="STRING" id="2512241.A0A553HKP1"/>
<evidence type="ECO:0000256" key="3">
    <source>
        <dbReference type="ARBA" id="ARBA00022630"/>
    </source>
</evidence>
<dbReference type="AlphaFoldDB" id="A0A553HKP1"/>
<dbReference type="OrthoDB" id="16820at2759"/>
<keyword evidence="9" id="KW-1185">Reference proteome</keyword>
<dbReference type="InterPro" id="IPR003750">
    <property type="entry name" value="Put_MeTrfase-C9orf114-like"/>
</dbReference>
<dbReference type="Pfam" id="PF01494">
    <property type="entry name" value="FAD_binding_3"/>
    <property type="match status" value="1"/>
</dbReference>
<dbReference type="Gene3D" id="2.40.50.140">
    <property type="entry name" value="Nucleic acid-binding proteins"/>
    <property type="match status" value="1"/>
</dbReference>
<name>A0A553HKP1_9PEZI</name>
<evidence type="ECO:0000256" key="6">
    <source>
        <dbReference type="SAM" id="MobiDB-lite"/>
    </source>
</evidence>
<keyword evidence="4" id="KW-0274">FAD</keyword>
<dbReference type="Gene3D" id="3.50.50.60">
    <property type="entry name" value="FAD/NAD(P)-binding domain"/>
    <property type="match status" value="1"/>
</dbReference>
<dbReference type="InterPro" id="IPR002938">
    <property type="entry name" value="FAD-bd"/>
</dbReference>
<organism evidence="8 9">
    <name type="scientific">Xylaria flabelliformis</name>
    <dbReference type="NCBI Taxonomy" id="2512241"/>
    <lineage>
        <taxon>Eukaryota</taxon>
        <taxon>Fungi</taxon>
        <taxon>Dikarya</taxon>
        <taxon>Ascomycota</taxon>
        <taxon>Pezizomycotina</taxon>
        <taxon>Sordariomycetes</taxon>
        <taxon>Xylariomycetidae</taxon>
        <taxon>Xylariales</taxon>
        <taxon>Xylariaceae</taxon>
        <taxon>Xylaria</taxon>
    </lineage>
</organism>
<feature type="compositionally biased region" description="Basic and acidic residues" evidence="6">
    <location>
        <begin position="1"/>
        <end position="19"/>
    </location>
</feature>